<dbReference type="PANTHER" id="PTHR30346">
    <property type="entry name" value="TRANSCRIPTIONAL DUAL REGULATOR HCAR-RELATED"/>
    <property type="match status" value="1"/>
</dbReference>
<feature type="domain" description="HTH lysR-type" evidence="5">
    <location>
        <begin position="1"/>
        <end position="58"/>
    </location>
</feature>
<comment type="caution">
    <text evidence="6">The sequence shown here is derived from an EMBL/GenBank/DDBJ whole genome shotgun (WGS) entry which is preliminary data.</text>
</comment>
<dbReference type="GO" id="GO:0032993">
    <property type="term" value="C:protein-DNA complex"/>
    <property type="evidence" value="ECO:0007669"/>
    <property type="project" value="TreeGrafter"/>
</dbReference>
<keyword evidence="2" id="KW-0805">Transcription regulation</keyword>
<gene>
    <name evidence="6" type="ORF">G5C65_06290</name>
</gene>
<evidence type="ECO:0000256" key="2">
    <source>
        <dbReference type="ARBA" id="ARBA00023015"/>
    </source>
</evidence>
<evidence type="ECO:0000259" key="5">
    <source>
        <dbReference type="PROSITE" id="PS50931"/>
    </source>
</evidence>
<dbReference type="PANTHER" id="PTHR30346:SF29">
    <property type="entry name" value="LYSR SUBSTRATE-BINDING"/>
    <property type="match status" value="1"/>
</dbReference>
<dbReference type="Pfam" id="PF03466">
    <property type="entry name" value="LysR_substrate"/>
    <property type="match status" value="1"/>
</dbReference>
<evidence type="ECO:0000256" key="1">
    <source>
        <dbReference type="ARBA" id="ARBA00009437"/>
    </source>
</evidence>
<dbReference type="SUPFAM" id="SSF46785">
    <property type="entry name" value="Winged helix' DNA-binding domain"/>
    <property type="match status" value="1"/>
</dbReference>
<dbReference type="PROSITE" id="PS50931">
    <property type="entry name" value="HTH_LYSR"/>
    <property type="match status" value="1"/>
</dbReference>
<dbReference type="Pfam" id="PF00126">
    <property type="entry name" value="HTH_1"/>
    <property type="match status" value="1"/>
</dbReference>
<dbReference type="AlphaFoldDB" id="A0A6G4WU27"/>
<evidence type="ECO:0000256" key="4">
    <source>
        <dbReference type="ARBA" id="ARBA00023163"/>
    </source>
</evidence>
<sequence>MIDPRLQTLRVLRAEGTVTATAAVLHLTPSTVSQQLRQLAAELGVQLLRPTGRRVALTPAAHTLVRHADALHEQWERAAAALEAHSTGGAGHLRITGVASAMAAVTAPAVRRLHTRFPQMTFHLSEDPGEDRFRLLVAGRADIAVVIPAAGTPPPGDRRFTQRALLQEPQDLLVAEDHPLARRAAVELRDAAHETWIQAGDPHDQHQLLLSAAAAAGFAPRIEHAAVDWFAVASLVAHGHGICLMPRLAPLPSDLPVRRVPLGGRGAPTRHLVACARRGSTGQTTVSRGLSALQEAADAWQSAHGGGPLPGE</sequence>
<dbReference type="EMBL" id="JAAKZZ010000038">
    <property type="protein sequence ID" value="NGO67971.1"/>
    <property type="molecule type" value="Genomic_DNA"/>
</dbReference>
<dbReference type="Gene3D" id="1.10.10.10">
    <property type="entry name" value="Winged helix-like DNA-binding domain superfamily/Winged helix DNA-binding domain"/>
    <property type="match status" value="1"/>
</dbReference>
<dbReference type="InterPro" id="IPR000847">
    <property type="entry name" value="LysR_HTH_N"/>
</dbReference>
<dbReference type="Gene3D" id="3.40.190.10">
    <property type="entry name" value="Periplasmic binding protein-like II"/>
    <property type="match status" value="2"/>
</dbReference>
<evidence type="ECO:0000313" key="6">
    <source>
        <dbReference type="EMBL" id="NGO67971.1"/>
    </source>
</evidence>
<dbReference type="InterPro" id="IPR036390">
    <property type="entry name" value="WH_DNA-bd_sf"/>
</dbReference>
<dbReference type="InterPro" id="IPR036388">
    <property type="entry name" value="WH-like_DNA-bd_sf"/>
</dbReference>
<dbReference type="SUPFAM" id="SSF53850">
    <property type="entry name" value="Periplasmic binding protein-like II"/>
    <property type="match status" value="1"/>
</dbReference>
<dbReference type="Proteomes" id="UP000477722">
    <property type="component" value="Unassembled WGS sequence"/>
</dbReference>
<proteinExistence type="inferred from homology"/>
<dbReference type="InterPro" id="IPR005119">
    <property type="entry name" value="LysR_subst-bd"/>
</dbReference>
<evidence type="ECO:0000256" key="3">
    <source>
        <dbReference type="ARBA" id="ARBA00023125"/>
    </source>
</evidence>
<keyword evidence="3" id="KW-0238">DNA-binding</keyword>
<accession>A0A6G4WU27</accession>
<dbReference type="RefSeq" id="WP_165297628.1">
    <property type="nucleotide sequence ID" value="NZ_JAAKZZ010000038.1"/>
</dbReference>
<organism evidence="6 7">
    <name type="scientific">Streptomyces boncukensis</name>
    <dbReference type="NCBI Taxonomy" id="2711219"/>
    <lineage>
        <taxon>Bacteria</taxon>
        <taxon>Bacillati</taxon>
        <taxon>Actinomycetota</taxon>
        <taxon>Actinomycetes</taxon>
        <taxon>Kitasatosporales</taxon>
        <taxon>Streptomycetaceae</taxon>
        <taxon>Streptomyces</taxon>
    </lineage>
</organism>
<name>A0A6G4WU27_9ACTN</name>
<comment type="similarity">
    <text evidence="1">Belongs to the LysR transcriptional regulatory family.</text>
</comment>
<protein>
    <submittedName>
        <fullName evidence="6">LysR family transcriptional regulator</fullName>
    </submittedName>
</protein>
<evidence type="ECO:0000313" key="7">
    <source>
        <dbReference type="Proteomes" id="UP000477722"/>
    </source>
</evidence>
<dbReference type="GO" id="GO:0003700">
    <property type="term" value="F:DNA-binding transcription factor activity"/>
    <property type="evidence" value="ECO:0007669"/>
    <property type="project" value="InterPro"/>
</dbReference>
<reference evidence="6 7" key="1">
    <citation type="submission" date="2020-02" db="EMBL/GenBank/DDBJ databases">
        <title>Whole-genome analyses of novel actinobacteria.</title>
        <authorList>
            <person name="Sahin N."/>
            <person name="Tatar D."/>
        </authorList>
    </citation>
    <scope>NUCLEOTIDE SEQUENCE [LARGE SCALE GENOMIC DNA]</scope>
    <source>
        <strain evidence="6 7">SB3404</strain>
    </source>
</reference>
<dbReference type="GO" id="GO:0003677">
    <property type="term" value="F:DNA binding"/>
    <property type="evidence" value="ECO:0007669"/>
    <property type="project" value="UniProtKB-KW"/>
</dbReference>
<keyword evidence="4" id="KW-0804">Transcription</keyword>
<keyword evidence="7" id="KW-1185">Reference proteome</keyword>